<sequence length="46" mass="5004">MKKCAIPLKIKLLIRLFLPIGKGRMGITKSTFAAQETGEKNTTNAA</sequence>
<gene>
    <name evidence="1" type="ORF">IMI45_11955</name>
</gene>
<evidence type="ECO:0000313" key="1">
    <source>
        <dbReference type="EMBL" id="UOE75060.1"/>
    </source>
</evidence>
<dbReference type="AlphaFoldDB" id="A0AB38QVD1"/>
<dbReference type="RefSeq" id="WP_256832684.1">
    <property type="nucleotide sequence ID" value="NZ_CP063414.1"/>
</dbReference>
<organism evidence="1 2">
    <name type="scientific">Parageobacillus thermoglucosidasius</name>
    <name type="common">Geobacillus thermoglucosidasius</name>
    <dbReference type="NCBI Taxonomy" id="1426"/>
    <lineage>
        <taxon>Bacteria</taxon>
        <taxon>Bacillati</taxon>
        <taxon>Bacillota</taxon>
        <taxon>Bacilli</taxon>
        <taxon>Bacillales</taxon>
        <taxon>Anoxybacillaceae</taxon>
        <taxon>Parageobacillus</taxon>
    </lineage>
</organism>
<name>A0AB38QVD1_PARTM</name>
<evidence type="ECO:0000313" key="2">
    <source>
        <dbReference type="Proteomes" id="UP001058458"/>
    </source>
</evidence>
<dbReference type="EMBL" id="CP063414">
    <property type="protein sequence ID" value="UOE75060.1"/>
    <property type="molecule type" value="Genomic_DNA"/>
</dbReference>
<dbReference type="Proteomes" id="UP001058458">
    <property type="component" value="Chromosome"/>
</dbReference>
<proteinExistence type="predicted"/>
<protein>
    <submittedName>
        <fullName evidence="1">Uncharacterized protein</fullName>
    </submittedName>
</protein>
<reference evidence="1" key="1">
    <citation type="submission" date="2020-10" db="EMBL/GenBank/DDBJ databases">
        <authorList>
            <person name="Delgado J.A."/>
            <person name="Gonzalez J.M."/>
        </authorList>
    </citation>
    <scope>NUCLEOTIDE SEQUENCE</scope>
    <source>
        <strain evidence="1">23.6</strain>
    </source>
</reference>
<accession>A0AB38QVD1</accession>